<dbReference type="PANTHER" id="PTHR42792">
    <property type="entry name" value="FLAGELLIN"/>
    <property type="match status" value="1"/>
</dbReference>
<dbReference type="Proteomes" id="UP001057481">
    <property type="component" value="Unassembled WGS sequence"/>
</dbReference>
<dbReference type="PANTHER" id="PTHR42792:SF1">
    <property type="entry name" value="FLAGELLAR HOOK-ASSOCIATED PROTEIN 3"/>
    <property type="match status" value="1"/>
</dbReference>
<dbReference type="Pfam" id="PF00669">
    <property type="entry name" value="Flagellin_N"/>
    <property type="match status" value="1"/>
</dbReference>
<evidence type="ECO:0000259" key="1">
    <source>
        <dbReference type="Pfam" id="PF00669"/>
    </source>
</evidence>
<accession>A0ABT0VGM2</accession>
<keyword evidence="2" id="KW-0969">Cilium</keyword>
<proteinExistence type="predicted"/>
<keyword evidence="3" id="KW-1185">Reference proteome</keyword>
<comment type="caution">
    <text evidence="2">The sequence shown here is derived from an EMBL/GenBank/DDBJ whole genome shotgun (WGS) entry which is preliminary data.</text>
</comment>
<protein>
    <submittedName>
        <fullName evidence="2">Flagellar hook-associated protein FlgL</fullName>
    </submittedName>
</protein>
<reference evidence="2" key="1">
    <citation type="submission" date="2021-04" db="EMBL/GenBank/DDBJ databases">
        <title>Taxonomic assessment of Weissella genus.</title>
        <authorList>
            <person name="Fanelli F."/>
            <person name="Chieffi D."/>
            <person name="Dell'Aquila A."/>
            <person name="Gyu-Sung C."/>
            <person name="Franz C.M.A.P."/>
            <person name="Fusco V."/>
        </authorList>
    </citation>
    <scope>NUCLEOTIDE SEQUENCE</scope>
    <source>
        <strain evidence="2">LMG 25373</strain>
    </source>
</reference>
<dbReference type="Gene3D" id="1.20.1330.10">
    <property type="entry name" value="f41 fragment of flagellin, N-terminal domain"/>
    <property type="match status" value="1"/>
</dbReference>
<dbReference type="RefSeq" id="WP_205144165.1">
    <property type="nucleotide sequence ID" value="NZ_JAFBDN010000022.1"/>
</dbReference>
<dbReference type="InterPro" id="IPR001029">
    <property type="entry name" value="Flagellin_N"/>
</dbReference>
<feature type="domain" description="Flagellin N-terminal" evidence="1">
    <location>
        <begin position="13"/>
        <end position="140"/>
    </location>
</feature>
<keyword evidence="2" id="KW-0282">Flagellum</keyword>
<organism evidence="2 3">
    <name type="scientific">Periweissella beninensis</name>
    <dbReference type="NCBI Taxonomy" id="504936"/>
    <lineage>
        <taxon>Bacteria</taxon>
        <taxon>Bacillati</taxon>
        <taxon>Bacillota</taxon>
        <taxon>Bacilli</taxon>
        <taxon>Lactobacillales</taxon>
        <taxon>Lactobacillaceae</taxon>
        <taxon>Periweissella</taxon>
    </lineage>
</organism>
<dbReference type="NCBIfam" id="TIGR02550">
    <property type="entry name" value="flagell_flgL"/>
    <property type="match status" value="1"/>
</dbReference>
<evidence type="ECO:0000313" key="2">
    <source>
        <dbReference type="EMBL" id="MCM2436992.1"/>
    </source>
</evidence>
<evidence type="ECO:0000313" key="3">
    <source>
        <dbReference type="Proteomes" id="UP001057481"/>
    </source>
</evidence>
<dbReference type="InterPro" id="IPR001492">
    <property type="entry name" value="Flagellin"/>
</dbReference>
<keyword evidence="2" id="KW-0966">Cell projection</keyword>
<name>A0ABT0VGM2_9LACO</name>
<dbReference type="EMBL" id="JAGMVS010000044">
    <property type="protein sequence ID" value="MCM2436992.1"/>
    <property type="molecule type" value="Genomic_DNA"/>
</dbReference>
<dbReference type="SUPFAM" id="SSF64518">
    <property type="entry name" value="Phase 1 flagellin"/>
    <property type="match status" value="1"/>
</dbReference>
<gene>
    <name evidence="2" type="primary">flgL</name>
    <name evidence="2" type="ORF">KAK10_03475</name>
</gene>
<sequence>MRIANSVVYGDFINNLNLNASTVQDTMHKLSSGKAVSKSSDDPLAAAKIMDYTKALAQNKTYGNTISDSQSWTQTQDSALSSVSTALTRIRSLIQSSANGTNSADEVQANKDEISASLSTMVDALNTSYGDRYVFAGQSTDTKPFSLTKDANGEITGLSYAGSNSNLTREISEGVNLDLATNGSQLMQPTNNGASTTTTNGTYTSASDLNDYIGKLMTNLNTVINNKATTIDSNGTTSQLTPDQAQNNFSNGLLADLDNFTNSIVNARTNIGAIENRLQASASLNTSQNLSLSQDKSDVQNVDVAQTYMQYQNQMTAYLSTLAMGTKIMQTTILDYLQ</sequence>
<dbReference type="InterPro" id="IPR013384">
    <property type="entry name" value="Flagell_FlgL"/>
</dbReference>